<evidence type="ECO:0000256" key="1">
    <source>
        <dbReference type="SAM" id="MobiDB-lite"/>
    </source>
</evidence>
<evidence type="ECO:0000313" key="2">
    <source>
        <dbReference type="EnsemblMetazoa" id="GAUT035115-PA"/>
    </source>
</evidence>
<feature type="region of interest" description="Disordered" evidence="1">
    <location>
        <begin position="1"/>
        <end position="132"/>
    </location>
</feature>
<dbReference type="EnsemblMetazoa" id="GAUT035115-RA">
    <property type="protein sequence ID" value="GAUT035115-PA"/>
    <property type="gene ID" value="GAUT035115"/>
</dbReference>
<feature type="compositionally biased region" description="Polar residues" evidence="1">
    <location>
        <begin position="1"/>
        <end position="10"/>
    </location>
</feature>
<evidence type="ECO:0000313" key="3">
    <source>
        <dbReference type="Proteomes" id="UP000078200"/>
    </source>
</evidence>
<dbReference type="Proteomes" id="UP000078200">
    <property type="component" value="Unassembled WGS sequence"/>
</dbReference>
<name>A0A1A9VEX5_GLOAU</name>
<feature type="compositionally biased region" description="Basic and acidic residues" evidence="1">
    <location>
        <begin position="53"/>
        <end position="77"/>
    </location>
</feature>
<sequence length="204" mass="22995">MSDGVISQNEKSMHDIPLPEAAGRGIEKQDTVAEQLKAKSSSLKRFFKMPQKRHPDYVEPESRRSQSPNDEIRRKDDEDADHGQGQSKEQSQHRRFPLRLGGLQRHSTGTGSLNRAVKSETNNINQVSSKSTLKGSLSSYWGFMFKKGKKEKNPPLPKEETTISSTDLDIELHESKKADVKKIAELVLNEEVHALKISEETTET</sequence>
<proteinExistence type="predicted"/>
<feature type="compositionally biased region" description="Polar residues" evidence="1">
    <location>
        <begin position="105"/>
        <end position="127"/>
    </location>
</feature>
<reference evidence="2" key="1">
    <citation type="submission" date="2020-05" db="UniProtKB">
        <authorList>
            <consortium name="EnsemblMetazoa"/>
        </authorList>
    </citation>
    <scope>IDENTIFICATION</scope>
    <source>
        <strain evidence="2">TTRI</strain>
    </source>
</reference>
<dbReference type="VEuPathDB" id="VectorBase:GAUT035115"/>
<dbReference type="AlphaFoldDB" id="A0A1A9VEX5"/>
<keyword evidence="3" id="KW-1185">Reference proteome</keyword>
<protein>
    <submittedName>
        <fullName evidence="2">Uncharacterized protein</fullName>
    </submittedName>
</protein>
<accession>A0A1A9VEX5</accession>
<organism evidence="2 3">
    <name type="scientific">Glossina austeni</name>
    <name type="common">Savannah tsetse fly</name>
    <dbReference type="NCBI Taxonomy" id="7395"/>
    <lineage>
        <taxon>Eukaryota</taxon>
        <taxon>Metazoa</taxon>
        <taxon>Ecdysozoa</taxon>
        <taxon>Arthropoda</taxon>
        <taxon>Hexapoda</taxon>
        <taxon>Insecta</taxon>
        <taxon>Pterygota</taxon>
        <taxon>Neoptera</taxon>
        <taxon>Endopterygota</taxon>
        <taxon>Diptera</taxon>
        <taxon>Brachycera</taxon>
        <taxon>Muscomorpha</taxon>
        <taxon>Hippoboscoidea</taxon>
        <taxon>Glossinidae</taxon>
        <taxon>Glossina</taxon>
    </lineage>
</organism>